<evidence type="ECO:0000256" key="1">
    <source>
        <dbReference type="SAM" id="MobiDB-lite"/>
    </source>
</evidence>
<dbReference type="Proteomes" id="UP001180020">
    <property type="component" value="Unassembled WGS sequence"/>
</dbReference>
<feature type="compositionally biased region" description="Basic and acidic residues" evidence="1">
    <location>
        <begin position="202"/>
        <end position="221"/>
    </location>
</feature>
<feature type="region of interest" description="Disordered" evidence="1">
    <location>
        <begin position="72"/>
        <end position="229"/>
    </location>
</feature>
<keyword evidence="3" id="KW-1185">Reference proteome</keyword>
<protein>
    <submittedName>
        <fullName evidence="2">Uncharacterized protein</fullName>
    </submittedName>
</protein>
<organism evidence="2 3">
    <name type="scientific">Acorus calamus</name>
    <name type="common">Sweet flag</name>
    <dbReference type="NCBI Taxonomy" id="4465"/>
    <lineage>
        <taxon>Eukaryota</taxon>
        <taxon>Viridiplantae</taxon>
        <taxon>Streptophyta</taxon>
        <taxon>Embryophyta</taxon>
        <taxon>Tracheophyta</taxon>
        <taxon>Spermatophyta</taxon>
        <taxon>Magnoliopsida</taxon>
        <taxon>Liliopsida</taxon>
        <taxon>Acoraceae</taxon>
        <taxon>Acorus</taxon>
    </lineage>
</organism>
<evidence type="ECO:0000313" key="3">
    <source>
        <dbReference type="Proteomes" id="UP001180020"/>
    </source>
</evidence>
<gene>
    <name evidence="2" type="ORF">QJS10_CPA01g03037</name>
</gene>
<feature type="compositionally biased region" description="Basic residues" evidence="1">
    <location>
        <begin position="153"/>
        <end position="173"/>
    </location>
</feature>
<dbReference type="AlphaFoldDB" id="A0AAV9FG01"/>
<dbReference type="EMBL" id="JAUJYO010000001">
    <property type="protein sequence ID" value="KAK1324770.1"/>
    <property type="molecule type" value="Genomic_DNA"/>
</dbReference>
<sequence>MLRKVDEAGKVELELEDVWSDVQSLRKLYGLLHISGNVEEREGSENLDEKSRFLLKRLLDGATQQAFQFQAKRSTAQIGRPEPPSLRVTCQKRSRRESPDVTSTSVPPSPYLPVRLLGPNPENMGRKMKDKSPRKPKPVLLQSRPKSPPTPHTPRRTRKAGPTKPSLPRHRVKTINSLDGSSETSSSDSAPRILPRHQQLIRTRERRPERLSHRVDSGATKRKDRRKDGRLKRIKDKLSYLRSVVHRTGKKDHGKLAIEGGAAKDLERRTANISPSHGYFHRLLEQLVRHVWRAKGRGGRANATHVRLGRWQRFRRRTNKKKPRLRIGFRKSVPRRLMA</sequence>
<reference evidence="2" key="2">
    <citation type="submission" date="2023-06" db="EMBL/GenBank/DDBJ databases">
        <authorList>
            <person name="Ma L."/>
            <person name="Liu K.-W."/>
            <person name="Li Z."/>
            <person name="Hsiao Y.-Y."/>
            <person name="Qi Y."/>
            <person name="Fu T."/>
            <person name="Tang G."/>
            <person name="Zhang D."/>
            <person name="Sun W.-H."/>
            <person name="Liu D.-K."/>
            <person name="Li Y."/>
            <person name="Chen G.-Z."/>
            <person name="Liu X.-D."/>
            <person name="Liao X.-Y."/>
            <person name="Jiang Y.-T."/>
            <person name="Yu X."/>
            <person name="Hao Y."/>
            <person name="Huang J."/>
            <person name="Zhao X.-W."/>
            <person name="Ke S."/>
            <person name="Chen Y.-Y."/>
            <person name="Wu W.-L."/>
            <person name="Hsu J.-L."/>
            <person name="Lin Y.-F."/>
            <person name="Huang M.-D."/>
            <person name="Li C.-Y."/>
            <person name="Huang L."/>
            <person name="Wang Z.-W."/>
            <person name="Zhao X."/>
            <person name="Zhong W.-Y."/>
            <person name="Peng D.-H."/>
            <person name="Ahmad S."/>
            <person name="Lan S."/>
            <person name="Zhang J.-S."/>
            <person name="Tsai W.-C."/>
            <person name="Van De Peer Y."/>
            <person name="Liu Z.-J."/>
        </authorList>
    </citation>
    <scope>NUCLEOTIDE SEQUENCE</scope>
    <source>
        <strain evidence="2">CP</strain>
        <tissue evidence="2">Leaves</tissue>
    </source>
</reference>
<feature type="compositionally biased region" description="Basic and acidic residues" evidence="1">
    <location>
        <begin position="124"/>
        <end position="133"/>
    </location>
</feature>
<reference evidence="2" key="1">
    <citation type="journal article" date="2023" name="Nat. Commun.">
        <title>Diploid and tetraploid genomes of Acorus and the evolution of monocots.</title>
        <authorList>
            <person name="Ma L."/>
            <person name="Liu K.W."/>
            <person name="Li Z."/>
            <person name="Hsiao Y.Y."/>
            <person name="Qi Y."/>
            <person name="Fu T."/>
            <person name="Tang G.D."/>
            <person name="Zhang D."/>
            <person name="Sun W.H."/>
            <person name="Liu D.K."/>
            <person name="Li Y."/>
            <person name="Chen G.Z."/>
            <person name="Liu X.D."/>
            <person name="Liao X.Y."/>
            <person name="Jiang Y.T."/>
            <person name="Yu X."/>
            <person name="Hao Y."/>
            <person name="Huang J."/>
            <person name="Zhao X.W."/>
            <person name="Ke S."/>
            <person name="Chen Y.Y."/>
            <person name="Wu W.L."/>
            <person name="Hsu J.L."/>
            <person name="Lin Y.F."/>
            <person name="Huang M.D."/>
            <person name="Li C.Y."/>
            <person name="Huang L."/>
            <person name="Wang Z.W."/>
            <person name="Zhao X."/>
            <person name="Zhong W.Y."/>
            <person name="Peng D.H."/>
            <person name="Ahmad S."/>
            <person name="Lan S."/>
            <person name="Zhang J.S."/>
            <person name="Tsai W.C."/>
            <person name="Van de Peer Y."/>
            <person name="Liu Z.J."/>
        </authorList>
    </citation>
    <scope>NUCLEOTIDE SEQUENCE</scope>
    <source>
        <strain evidence="2">CP</strain>
    </source>
</reference>
<evidence type="ECO:0000313" key="2">
    <source>
        <dbReference type="EMBL" id="KAK1324770.1"/>
    </source>
</evidence>
<proteinExistence type="predicted"/>
<comment type="caution">
    <text evidence="2">The sequence shown here is derived from an EMBL/GenBank/DDBJ whole genome shotgun (WGS) entry which is preliminary data.</text>
</comment>
<feature type="compositionally biased region" description="Low complexity" evidence="1">
    <location>
        <begin position="177"/>
        <end position="189"/>
    </location>
</feature>
<name>A0AAV9FG01_ACOCL</name>
<accession>A0AAV9FG01</accession>